<accession>A0A1Y1MF33</accession>
<evidence type="ECO:0000313" key="3">
    <source>
        <dbReference type="EMBL" id="JAV83190.1"/>
    </source>
</evidence>
<reference evidence="3" key="1">
    <citation type="journal article" date="2016" name="Sci. Rep.">
        <title>Molecular characterization of firefly nuptial gifts: a multi-omics approach sheds light on postcopulatory sexual selection.</title>
        <authorList>
            <person name="Al-Wathiqui N."/>
            <person name="Fallon T.R."/>
            <person name="South A."/>
            <person name="Weng J.K."/>
            <person name="Lewis S.M."/>
        </authorList>
    </citation>
    <scope>NUCLEOTIDE SEQUENCE</scope>
</reference>
<name>A0A1Y1MF33_PHOPY</name>
<sequence length="568" mass="63936">MESRMSARVLHIYFILLLCNGSNCQLLDYLKSVGTYFGYVPKHEPRSNDEFLNQVVPYEVSQSDENFISEAAKLTGVALSALDSCQHRVVLKLQTSCDKMNDEQLAKMAVMLLNCQSSVEGRKIFPCTDEMSIKECTTDMDADMWNSYHLMSNRVRAVCYSVRQTQFRGLTEYTINRLMEAARNQLFNLDKISKDQQNLHELAQESLQSVAKGQEHLVRQQNDFKRAQLHSQLSIENNIQRLADEKRLIAETNDQLMQMTHAVQGKLELAASQLKEHSDESHLNHQELLDDLVSIQNKVQVIFQRIEDSSELLLKQSELAQQQYQVTVEQLAEVNATVHSLVSLVGGTRRALEERLAWINSALGGTDSAIERLYAILWHASFLLIAMITCAFLGAQIITRLIVAISLPLNLALTLHKSEHALDPITLTTSVGGCIIVQLMVSSMLALWHTRVIQRTVPAIKERLTPKKNRENNNSVMPDENYENESVNGSAVHDDYSYSEPPLSPTMSYLKSGYLPPRSRSRTPSVLNGGIKNSCSAKTRLGTPCKLTALSGRDFCYRHQAGDSIYAE</sequence>
<evidence type="ECO:0000256" key="1">
    <source>
        <dbReference type="SAM" id="Phobius"/>
    </source>
</evidence>
<keyword evidence="1" id="KW-1133">Transmembrane helix</keyword>
<feature type="transmembrane region" description="Helical" evidence="1">
    <location>
        <begin position="376"/>
        <end position="403"/>
    </location>
</feature>
<protein>
    <recommendedName>
        <fullName evidence="4">Protein brambleberry</fullName>
    </recommendedName>
</protein>
<feature type="signal peptide" evidence="2">
    <location>
        <begin position="1"/>
        <end position="24"/>
    </location>
</feature>
<dbReference type="EMBL" id="GEZM01035540">
    <property type="protein sequence ID" value="JAV83190.1"/>
    <property type="molecule type" value="Transcribed_RNA"/>
</dbReference>
<evidence type="ECO:0000256" key="2">
    <source>
        <dbReference type="SAM" id="SignalP"/>
    </source>
</evidence>
<keyword evidence="2" id="KW-0732">Signal</keyword>
<keyword evidence="1" id="KW-0812">Transmembrane</keyword>
<dbReference type="AlphaFoldDB" id="A0A1Y1MF33"/>
<organism evidence="3">
    <name type="scientific">Photinus pyralis</name>
    <name type="common">Common eastern firefly</name>
    <name type="synonym">Lampyris pyralis</name>
    <dbReference type="NCBI Taxonomy" id="7054"/>
    <lineage>
        <taxon>Eukaryota</taxon>
        <taxon>Metazoa</taxon>
        <taxon>Ecdysozoa</taxon>
        <taxon>Arthropoda</taxon>
        <taxon>Hexapoda</taxon>
        <taxon>Insecta</taxon>
        <taxon>Pterygota</taxon>
        <taxon>Neoptera</taxon>
        <taxon>Endopterygota</taxon>
        <taxon>Coleoptera</taxon>
        <taxon>Polyphaga</taxon>
        <taxon>Elateriformia</taxon>
        <taxon>Elateroidea</taxon>
        <taxon>Lampyridae</taxon>
        <taxon>Lampyrinae</taxon>
        <taxon>Photinus</taxon>
    </lineage>
</organism>
<dbReference type="EMBL" id="GEZM01035539">
    <property type="protein sequence ID" value="JAV83191.1"/>
    <property type="molecule type" value="Transcribed_RNA"/>
</dbReference>
<evidence type="ECO:0008006" key="4">
    <source>
        <dbReference type="Google" id="ProtNLM"/>
    </source>
</evidence>
<dbReference type="PANTHER" id="PTHR33538:SF1">
    <property type="entry name" value="PROTEIN BRAMBLEBERRY"/>
    <property type="match status" value="1"/>
</dbReference>
<feature type="chain" id="PRO_5011907469" description="Protein brambleberry" evidence="2">
    <location>
        <begin position="25"/>
        <end position="568"/>
    </location>
</feature>
<keyword evidence="1" id="KW-0472">Membrane</keyword>
<dbReference type="InterPro" id="IPR040346">
    <property type="entry name" value="GEX1/Brambleberry"/>
</dbReference>
<dbReference type="PANTHER" id="PTHR33538">
    <property type="entry name" value="PROTEIN GAMETE EXPRESSED 1"/>
    <property type="match status" value="1"/>
</dbReference>
<proteinExistence type="predicted"/>
<feature type="transmembrane region" description="Helical" evidence="1">
    <location>
        <begin position="424"/>
        <end position="448"/>
    </location>
</feature>